<dbReference type="AlphaFoldDB" id="A0A4V6A652"/>
<dbReference type="EMBL" id="AZBU02000002">
    <property type="protein sequence ID" value="TKR93445.1"/>
    <property type="molecule type" value="Genomic_DNA"/>
</dbReference>
<evidence type="ECO:0000256" key="1">
    <source>
        <dbReference type="SAM" id="MobiDB-lite"/>
    </source>
</evidence>
<reference evidence="2 3" key="2">
    <citation type="journal article" date="2019" name="G3 (Bethesda)">
        <title>Hybrid Assembly of the Genome of the Entomopathogenic Nematode Steinernema carpocapsae Identifies the X-Chromosome.</title>
        <authorList>
            <person name="Serra L."/>
            <person name="Macchietto M."/>
            <person name="Macias-Munoz A."/>
            <person name="McGill C.J."/>
            <person name="Rodriguez I.M."/>
            <person name="Rodriguez B."/>
            <person name="Murad R."/>
            <person name="Mortazavi A."/>
        </authorList>
    </citation>
    <scope>NUCLEOTIDE SEQUENCE [LARGE SCALE GENOMIC DNA]</scope>
    <source>
        <strain evidence="2 3">ALL</strain>
    </source>
</reference>
<sequence>MNGRTESARVMEEEVTVGSGVLAVESPASAGMHETFAMASISESPRSSPSAQLRSKRQNETPEEAKERGEAANDEARRAEPVLRNVRWRSHRGGARSASFHPRVRMKLRWQSHRELICVAAKPPKWEEAPSALGVQERGPEAEPVLRSC</sequence>
<accession>A0A4V6A652</accession>
<comment type="caution">
    <text evidence="2">The sequence shown here is derived from an EMBL/GenBank/DDBJ whole genome shotgun (WGS) entry which is preliminary data.</text>
</comment>
<keyword evidence="3" id="KW-1185">Reference proteome</keyword>
<feature type="compositionally biased region" description="Basic and acidic residues" evidence="1">
    <location>
        <begin position="57"/>
        <end position="80"/>
    </location>
</feature>
<dbReference type="Proteomes" id="UP000298663">
    <property type="component" value="Unassembled WGS sequence"/>
</dbReference>
<feature type="region of interest" description="Disordered" evidence="1">
    <location>
        <begin position="130"/>
        <end position="149"/>
    </location>
</feature>
<feature type="region of interest" description="Disordered" evidence="1">
    <location>
        <begin position="26"/>
        <end position="80"/>
    </location>
</feature>
<evidence type="ECO:0000313" key="3">
    <source>
        <dbReference type="Proteomes" id="UP000298663"/>
    </source>
</evidence>
<gene>
    <name evidence="2" type="ORF">L596_007902</name>
</gene>
<reference evidence="2 3" key="1">
    <citation type="journal article" date="2015" name="Genome Biol.">
        <title>Comparative genomics of Steinernema reveals deeply conserved gene regulatory networks.</title>
        <authorList>
            <person name="Dillman A.R."/>
            <person name="Macchietto M."/>
            <person name="Porter C.F."/>
            <person name="Rogers A."/>
            <person name="Williams B."/>
            <person name="Antoshechkin I."/>
            <person name="Lee M.M."/>
            <person name="Goodwin Z."/>
            <person name="Lu X."/>
            <person name="Lewis E.E."/>
            <person name="Goodrich-Blair H."/>
            <person name="Stock S.P."/>
            <person name="Adams B.J."/>
            <person name="Sternberg P.W."/>
            <person name="Mortazavi A."/>
        </authorList>
    </citation>
    <scope>NUCLEOTIDE SEQUENCE [LARGE SCALE GENOMIC DNA]</scope>
    <source>
        <strain evidence="2 3">ALL</strain>
    </source>
</reference>
<protein>
    <submittedName>
        <fullName evidence="2">Uncharacterized protein</fullName>
    </submittedName>
</protein>
<evidence type="ECO:0000313" key="2">
    <source>
        <dbReference type="EMBL" id="TKR93445.1"/>
    </source>
</evidence>
<feature type="compositionally biased region" description="Low complexity" evidence="1">
    <location>
        <begin position="40"/>
        <end position="50"/>
    </location>
</feature>
<name>A0A4V6A652_STECR</name>
<proteinExistence type="predicted"/>
<organism evidence="2 3">
    <name type="scientific">Steinernema carpocapsae</name>
    <name type="common">Entomopathogenic nematode</name>
    <dbReference type="NCBI Taxonomy" id="34508"/>
    <lineage>
        <taxon>Eukaryota</taxon>
        <taxon>Metazoa</taxon>
        <taxon>Ecdysozoa</taxon>
        <taxon>Nematoda</taxon>
        <taxon>Chromadorea</taxon>
        <taxon>Rhabditida</taxon>
        <taxon>Tylenchina</taxon>
        <taxon>Panagrolaimomorpha</taxon>
        <taxon>Strongyloidoidea</taxon>
        <taxon>Steinernematidae</taxon>
        <taxon>Steinernema</taxon>
    </lineage>
</organism>